<dbReference type="AlphaFoldDB" id="A0AAF0TGP7"/>
<keyword evidence="1" id="KW-0812">Transmembrane</keyword>
<keyword evidence="1" id="KW-1133">Transmembrane helix</keyword>
<evidence type="ECO:0000313" key="2">
    <source>
        <dbReference type="EMBL" id="WMV18726.1"/>
    </source>
</evidence>
<dbReference type="EMBL" id="CP133614">
    <property type="protein sequence ID" value="WMV18726.1"/>
    <property type="molecule type" value="Genomic_DNA"/>
</dbReference>
<feature type="transmembrane region" description="Helical" evidence="1">
    <location>
        <begin position="49"/>
        <end position="74"/>
    </location>
</feature>
<evidence type="ECO:0000256" key="1">
    <source>
        <dbReference type="SAM" id="Phobius"/>
    </source>
</evidence>
<keyword evidence="3" id="KW-1185">Reference proteome</keyword>
<sequence>MLLIVGTRNYVVSSSGSPSTLAPISVSWRLHLLYSLLQGGGGSSQRIDMSCLCLCCFGLPAISSICCPLLVVALPNLLMANQDRTILSF</sequence>
<name>A0AAF0TGP7_SOLVR</name>
<keyword evidence="1" id="KW-0472">Membrane</keyword>
<protein>
    <submittedName>
        <fullName evidence="2">Uncharacterized protein</fullName>
    </submittedName>
</protein>
<accession>A0AAF0TGP7</accession>
<organism evidence="2 3">
    <name type="scientific">Solanum verrucosum</name>
    <dbReference type="NCBI Taxonomy" id="315347"/>
    <lineage>
        <taxon>Eukaryota</taxon>
        <taxon>Viridiplantae</taxon>
        <taxon>Streptophyta</taxon>
        <taxon>Embryophyta</taxon>
        <taxon>Tracheophyta</taxon>
        <taxon>Spermatophyta</taxon>
        <taxon>Magnoliopsida</taxon>
        <taxon>eudicotyledons</taxon>
        <taxon>Gunneridae</taxon>
        <taxon>Pentapetalae</taxon>
        <taxon>asterids</taxon>
        <taxon>lamiids</taxon>
        <taxon>Solanales</taxon>
        <taxon>Solanaceae</taxon>
        <taxon>Solanoideae</taxon>
        <taxon>Solaneae</taxon>
        <taxon>Solanum</taxon>
    </lineage>
</organism>
<dbReference type="Proteomes" id="UP001234989">
    <property type="component" value="Chromosome 3"/>
</dbReference>
<reference evidence="2" key="1">
    <citation type="submission" date="2023-08" db="EMBL/GenBank/DDBJ databases">
        <title>A de novo genome assembly of Solanum verrucosum Schlechtendal, a Mexican diploid species geographically isolated from the other diploid A-genome species in potato relatives.</title>
        <authorList>
            <person name="Hosaka K."/>
        </authorList>
    </citation>
    <scope>NUCLEOTIDE SEQUENCE</scope>
    <source>
        <tissue evidence="2">Young leaves</tissue>
    </source>
</reference>
<gene>
    <name evidence="2" type="ORF">MTR67_012111</name>
</gene>
<proteinExistence type="predicted"/>
<evidence type="ECO:0000313" key="3">
    <source>
        <dbReference type="Proteomes" id="UP001234989"/>
    </source>
</evidence>